<name>A0A1Y1I357_KLENI</name>
<dbReference type="CDD" id="cd10014">
    <property type="entry name" value="TFIIA_gamma_C"/>
    <property type="match status" value="1"/>
</dbReference>
<dbReference type="InterPro" id="IPR015871">
    <property type="entry name" value="TFIIA_gsu_C"/>
</dbReference>
<dbReference type="Gene3D" id="2.30.18.10">
    <property type="entry name" value="Transcription factor IIA (TFIIA), beta-barrel domain"/>
    <property type="match status" value="1"/>
</dbReference>
<evidence type="ECO:0000256" key="2">
    <source>
        <dbReference type="ARBA" id="ARBA00007675"/>
    </source>
</evidence>
<evidence type="ECO:0000256" key="4">
    <source>
        <dbReference type="ARBA" id="ARBA00023163"/>
    </source>
</evidence>
<sequence length="109" mass="12387">MASMELYRRSTLGTCLEATLDELVNQAAMTPLLAVKTLMHFDKAFEDALRDRVTTKATIKGHLHTYRYCDQVWTFVVENAVVKTDNQEEHVDKLKIVAIDAKFGQLASR</sequence>
<evidence type="ECO:0000313" key="10">
    <source>
        <dbReference type="Proteomes" id="UP000054558"/>
    </source>
</evidence>
<dbReference type="AlphaFoldDB" id="A0A1Y1I357"/>
<dbReference type="GO" id="GO:0003743">
    <property type="term" value="F:translation initiation factor activity"/>
    <property type="evidence" value="ECO:0007669"/>
    <property type="project" value="UniProtKB-KW"/>
</dbReference>
<dbReference type="GO" id="GO:0016251">
    <property type="term" value="F:RNA polymerase II general transcription initiation factor activity"/>
    <property type="evidence" value="ECO:0000318"/>
    <property type="project" value="GO_Central"/>
</dbReference>
<keyword evidence="9" id="KW-0396">Initiation factor</keyword>
<comment type="subcellular location">
    <subcellularLocation>
        <location evidence="1 6">Nucleus</location>
    </subcellularLocation>
</comment>
<evidence type="ECO:0000256" key="3">
    <source>
        <dbReference type="ARBA" id="ARBA00023015"/>
    </source>
</evidence>
<keyword evidence="10" id="KW-1185">Reference proteome</keyword>
<dbReference type="PANTHER" id="PTHR10966">
    <property type="entry name" value="TRANSCRIPTION INITIATION FACTOR IIA SUBUNIT 2"/>
    <property type="match status" value="1"/>
</dbReference>
<comment type="similarity">
    <text evidence="2 6">Belongs to the TFIIA subunit 2 family.</text>
</comment>
<dbReference type="Pfam" id="PF02751">
    <property type="entry name" value="TFIIA_gamma_C"/>
    <property type="match status" value="1"/>
</dbReference>
<accession>A0A1Y1I357</accession>
<dbReference type="OMA" id="QYYELYR"/>
<proteinExistence type="inferred from homology"/>
<dbReference type="GO" id="GO:0005672">
    <property type="term" value="C:transcription factor TFIIA complex"/>
    <property type="evidence" value="ECO:0000318"/>
    <property type="project" value="GO_Central"/>
</dbReference>
<feature type="domain" description="Transcription initiation factor IIA gamma subunit C-terminal" evidence="8">
    <location>
        <begin position="60"/>
        <end position="101"/>
    </location>
</feature>
<dbReference type="EMBL" id="DF237104">
    <property type="protein sequence ID" value="GAQ83621.1"/>
    <property type="molecule type" value="Genomic_DNA"/>
</dbReference>
<evidence type="ECO:0000259" key="8">
    <source>
        <dbReference type="Pfam" id="PF02751"/>
    </source>
</evidence>
<comment type="function">
    <text evidence="6">TFIIA is a component of the transcription machinery of RNA polymerase II and plays an important role in transcriptional activation.</text>
</comment>
<feature type="domain" description="Transcription initiation factor IIA gamma subunit N-terminal" evidence="7">
    <location>
        <begin position="4"/>
        <end position="49"/>
    </location>
</feature>
<dbReference type="InterPro" id="IPR003194">
    <property type="entry name" value="TFIIA_gsu"/>
</dbReference>
<keyword evidence="9" id="KW-0648">Protein biosynthesis</keyword>
<evidence type="ECO:0000256" key="6">
    <source>
        <dbReference type="PIRNR" id="PIRNR009415"/>
    </source>
</evidence>
<dbReference type="PIRSF" id="PIRSF009415">
    <property type="entry name" value="Hum_TFIIA_gamma"/>
    <property type="match status" value="1"/>
</dbReference>
<dbReference type="STRING" id="105231.A0A1Y1I357"/>
<dbReference type="Pfam" id="PF02268">
    <property type="entry name" value="TFIIA_gamma_N"/>
    <property type="match status" value="1"/>
</dbReference>
<dbReference type="InterPro" id="IPR009083">
    <property type="entry name" value="TFIIA_a-hlx"/>
</dbReference>
<keyword evidence="3 6" id="KW-0805">Transcription regulation</keyword>
<keyword evidence="4 6" id="KW-0804">Transcription</keyword>
<dbReference type="OrthoDB" id="586585at2759"/>
<evidence type="ECO:0000256" key="5">
    <source>
        <dbReference type="ARBA" id="ARBA00023242"/>
    </source>
</evidence>
<evidence type="ECO:0000259" key="7">
    <source>
        <dbReference type="Pfam" id="PF02268"/>
    </source>
</evidence>
<reference evidence="9 10" key="1">
    <citation type="journal article" date="2014" name="Nat. Commun.">
        <title>Klebsormidium flaccidum genome reveals primary factors for plant terrestrial adaptation.</title>
        <authorList>
            <person name="Hori K."/>
            <person name="Maruyama F."/>
            <person name="Fujisawa T."/>
            <person name="Togashi T."/>
            <person name="Yamamoto N."/>
            <person name="Seo M."/>
            <person name="Sato S."/>
            <person name="Yamada T."/>
            <person name="Mori H."/>
            <person name="Tajima N."/>
            <person name="Moriyama T."/>
            <person name="Ikeuchi M."/>
            <person name="Watanabe M."/>
            <person name="Wada H."/>
            <person name="Kobayashi K."/>
            <person name="Saito M."/>
            <person name="Masuda T."/>
            <person name="Sasaki-Sekimoto Y."/>
            <person name="Mashiguchi K."/>
            <person name="Awai K."/>
            <person name="Shimojima M."/>
            <person name="Masuda S."/>
            <person name="Iwai M."/>
            <person name="Nobusawa T."/>
            <person name="Narise T."/>
            <person name="Kondo S."/>
            <person name="Saito H."/>
            <person name="Sato R."/>
            <person name="Murakawa M."/>
            <person name="Ihara Y."/>
            <person name="Oshima-Yamada Y."/>
            <person name="Ohtaka K."/>
            <person name="Satoh M."/>
            <person name="Sonobe K."/>
            <person name="Ishii M."/>
            <person name="Ohtani R."/>
            <person name="Kanamori-Sato M."/>
            <person name="Honoki R."/>
            <person name="Miyazaki D."/>
            <person name="Mochizuki H."/>
            <person name="Umetsu J."/>
            <person name="Higashi K."/>
            <person name="Shibata D."/>
            <person name="Kamiya Y."/>
            <person name="Sato N."/>
            <person name="Nakamura Y."/>
            <person name="Tabata S."/>
            <person name="Ida S."/>
            <person name="Kurokawa K."/>
            <person name="Ohta H."/>
        </authorList>
    </citation>
    <scope>NUCLEOTIDE SEQUENCE [LARGE SCALE GENOMIC DNA]</scope>
    <source>
        <strain evidence="9 10">NIES-2285</strain>
    </source>
</reference>
<organism evidence="9 10">
    <name type="scientific">Klebsormidium nitens</name>
    <name type="common">Green alga</name>
    <name type="synonym">Ulothrix nitens</name>
    <dbReference type="NCBI Taxonomy" id="105231"/>
    <lineage>
        <taxon>Eukaryota</taxon>
        <taxon>Viridiplantae</taxon>
        <taxon>Streptophyta</taxon>
        <taxon>Klebsormidiophyceae</taxon>
        <taxon>Klebsormidiales</taxon>
        <taxon>Klebsormidiaceae</taxon>
        <taxon>Klebsormidium</taxon>
    </lineage>
</organism>
<evidence type="ECO:0000313" key="9">
    <source>
        <dbReference type="EMBL" id="GAQ83621.1"/>
    </source>
</evidence>
<keyword evidence="5 6" id="KW-0539">Nucleus</keyword>
<dbReference type="InterPro" id="IPR009088">
    <property type="entry name" value="TFIIA_b-brl"/>
</dbReference>
<gene>
    <name evidence="9" type="ORF">KFL_001550110</name>
</gene>
<protein>
    <recommendedName>
        <fullName evidence="6">Transcription initiation factor IIA subunit 2</fullName>
    </recommendedName>
</protein>
<dbReference type="SUPFAM" id="SSF47396">
    <property type="entry name" value="Transcription factor IIA (TFIIA), alpha-helical domain"/>
    <property type="match status" value="1"/>
</dbReference>
<evidence type="ECO:0000256" key="1">
    <source>
        <dbReference type="ARBA" id="ARBA00004123"/>
    </source>
</evidence>
<dbReference type="Proteomes" id="UP000054558">
    <property type="component" value="Unassembled WGS sequence"/>
</dbReference>
<dbReference type="Gene3D" id="1.10.287.190">
    <property type="entry name" value="Transcription factor IIA gamma subunit, alpha-helical domain"/>
    <property type="match status" value="1"/>
</dbReference>
<dbReference type="GO" id="GO:0017025">
    <property type="term" value="F:TBP-class protein binding"/>
    <property type="evidence" value="ECO:0000318"/>
    <property type="project" value="GO_Central"/>
</dbReference>
<dbReference type="SUPFAM" id="SSF50784">
    <property type="entry name" value="Transcription factor IIA (TFIIA), beta-barrel domain"/>
    <property type="match status" value="1"/>
</dbReference>
<dbReference type="GO" id="GO:0051123">
    <property type="term" value="P:RNA polymerase II preinitiation complex assembly"/>
    <property type="evidence" value="ECO:0000318"/>
    <property type="project" value="GO_Central"/>
</dbReference>
<dbReference type="InterPro" id="IPR015872">
    <property type="entry name" value="TFIIA_gsu_N"/>
</dbReference>